<evidence type="ECO:0000256" key="9">
    <source>
        <dbReference type="HAMAP-Rule" id="MF_00275"/>
    </source>
</evidence>
<organism evidence="10 11">
    <name type="scientific">Panacibacter microcysteis</name>
    <dbReference type="NCBI Taxonomy" id="2793269"/>
    <lineage>
        <taxon>Bacteria</taxon>
        <taxon>Pseudomonadati</taxon>
        <taxon>Bacteroidota</taxon>
        <taxon>Chitinophagia</taxon>
        <taxon>Chitinophagales</taxon>
        <taxon>Chitinophagaceae</taxon>
        <taxon>Panacibacter</taxon>
    </lineage>
</organism>
<keyword evidence="2 9" id="KW-1003">Cell membrane</keyword>
<keyword evidence="3 9" id="KW-0633">Potassium transport</keyword>
<feature type="transmembrane region" description="Helical" evidence="9">
    <location>
        <begin position="281"/>
        <end position="301"/>
    </location>
</feature>
<comment type="subcellular location">
    <subcellularLocation>
        <location evidence="9">Cell membrane</location>
        <topology evidence="9">Multi-pass membrane protein</topology>
    </subcellularLocation>
</comment>
<comment type="similarity">
    <text evidence="9">Belongs to the KdpA family.</text>
</comment>
<sequence>MNTELTGVIVTFLITVLLAFPLGKYMAKMFSGEKTLLDFISPAERFIFRFCGINPNESMDWKQFLKAMLTINMLWVVYAFFMLLFQSHLPLNPDGNPDQTPDLAFNTAISFMVNCNLQHYSGESGLTYFTQLFVITFLQFVSAATGIACAVAVFNGIREKTTNNLGNFWSIFTKSITRLLLPLSFVVAILLAFNGTPASYDGKDTITTLQGDTVNVSRGPAAGMIAIKHLGTNGGGWFGANAAHPLENPNYFTNMLEMVVQVLIPMAMIFALGFYIKRKKLAYVIFGVMTVGMLILVVPTINWEIQGSPAIAHLGVAQPTGAMEGKEVRFGPAASGYWSIVTTIISTGSVNSMHDSAMPLSGMMQMLGMLINAFYGGCGVGILNYYIYIIIAVFIAGLMVGRTPEFMGHKVEAREVKIAALVTLLSAFLIKGGTALAAYIFTQHGSADWAVQPANWLNNPGYHGFSEMLYEYTSSNANNGSGFEGLGDNNIWWNVSTGIVMILGRFLPIIGPIAIAGLLARKKYIPESSGTLKVDSLTFGLMTFAVVIILTALSYFPPLVLGPIAEYFSMQ</sequence>
<keyword evidence="5 9" id="KW-0630">Potassium</keyword>
<gene>
    <name evidence="9 10" type="primary">kdpA</name>
    <name evidence="10" type="ORF">I5907_13585</name>
</gene>
<comment type="subunit">
    <text evidence="9">The system is composed of three essential subunits: KdpA, KdpB and KdpC.</text>
</comment>
<dbReference type="AlphaFoldDB" id="A0A931E568"/>
<feature type="transmembrane region" description="Helical" evidence="9">
    <location>
        <begin position="491"/>
        <end position="516"/>
    </location>
</feature>
<dbReference type="NCBIfam" id="TIGR00680">
    <property type="entry name" value="kdpA"/>
    <property type="match status" value="1"/>
</dbReference>
<dbReference type="PIRSF" id="PIRSF001294">
    <property type="entry name" value="K_ATPaseA"/>
    <property type="match status" value="1"/>
</dbReference>
<keyword evidence="8 9" id="KW-0472">Membrane</keyword>
<evidence type="ECO:0000256" key="1">
    <source>
        <dbReference type="ARBA" id="ARBA00022448"/>
    </source>
</evidence>
<dbReference type="GO" id="GO:0005886">
    <property type="term" value="C:plasma membrane"/>
    <property type="evidence" value="ECO:0007669"/>
    <property type="project" value="UniProtKB-SubCell"/>
</dbReference>
<name>A0A931E568_9BACT</name>
<dbReference type="GO" id="GO:0008556">
    <property type="term" value="F:P-type potassium transmembrane transporter activity"/>
    <property type="evidence" value="ECO:0007669"/>
    <property type="project" value="InterPro"/>
</dbReference>
<keyword evidence="7 9" id="KW-0406">Ion transport</keyword>
<evidence type="ECO:0000256" key="8">
    <source>
        <dbReference type="ARBA" id="ARBA00023136"/>
    </source>
</evidence>
<evidence type="ECO:0000313" key="10">
    <source>
        <dbReference type="EMBL" id="MBG9377268.1"/>
    </source>
</evidence>
<evidence type="ECO:0000256" key="7">
    <source>
        <dbReference type="ARBA" id="ARBA00023065"/>
    </source>
</evidence>
<evidence type="ECO:0000256" key="5">
    <source>
        <dbReference type="ARBA" id="ARBA00022958"/>
    </source>
</evidence>
<evidence type="ECO:0000256" key="2">
    <source>
        <dbReference type="ARBA" id="ARBA00022475"/>
    </source>
</evidence>
<reference evidence="10" key="1">
    <citation type="submission" date="2020-11" db="EMBL/GenBank/DDBJ databases">
        <title>Bacterial whole genome sequence for Panacibacter sp. DH6.</title>
        <authorList>
            <person name="Le V."/>
            <person name="Ko S."/>
            <person name="Ahn C.-Y."/>
            <person name="Oh H.-M."/>
        </authorList>
    </citation>
    <scope>NUCLEOTIDE SEQUENCE</scope>
    <source>
        <strain evidence="10">DH6</strain>
    </source>
</reference>
<feature type="transmembrane region" description="Helical" evidence="9">
    <location>
        <begin position="537"/>
        <end position="556"/>
    </location>
</feature>
<dbReference type="InterPro" id="IPR004623">
    <property type="entry name" value="KdpA"/>
</dbReference>
<dbReference type="EMBL" id="JADWYR010000002">
    <property type="protein sequence ID" value="MBG9377268.1"/>
    <property type="molecule type" value="Genomic_DNA"/>
</dbReference>
<evidence type="ECO:0000256" key="3">
    <source>
        <dbReference type="ARBA" id="ARBA00022538"/>
    </source>
</evidence>
<feature type="transmembrane region" description="Helical" evidence="9">
    <location>
        <begin position="6"/>
        <end position="27"/>
    </location>
</feature>
<keyword evidence="11" id="KW-1185">Reference proteome</keyword>
<feature type="transmembrane region" description="Helical" evidence="9">
    <location>
        <begin position="258"/>
        <end position="276"/>
    </location>
</feature>
<proteinExistence type="inferred from homology"/>
<evidence type="ECO:0000313" key="11">
    <source>
        <dbReference type="Proteomes" id="UP000628448"/>
    </source>
</evidence>
<dbReference type="PANTHER" id="PTHR30607">
    <property type="entry name" value="POTASSIUM-TRANSPORTING ATPASE A CHAIN"/>
    <property type="match status" value="1"/>
</dbReference>
<dbReference type="Pfam" id="PF03814">
    <property type="entry name" value="KdpA"/>
    <property type="match status" value="1"/>
</dbReference>
<protein>
    <recommendedName>
        <fullName evidence="9">Potassium-transporting ATPase potassium-binding subunit</fullName>
    </recommendedName>
    <alternativeName>
        <fullName evidence="9">ATP phosphohydrolase [potassium-transporting] A chain</fullName>
    </alternativeName>
    <alternativeName>
        <fullName evidence="9">Potassium-binding and translocating subunit A</fullName>
    </alternativeName>
    <alternativeName>
        <fullName evidence="9">Potassium-translocating ATPase A chain</fullName>
    </alternativeName>
</protein>
<dbReference type="Proteomes" id="UP000628448">
    <property type="component" value="Unassembled WGS sequence"/>
</dbReference>
<keyword evidence="4 9" id="KW-0812">Transmembrane</keyword>
<keyword evidence="6 9" id="KW-1133">Transmembrane helix</keyword>
<evidence type="ECO:0000256" key="4">
    <source>
        <dbReference type="ARBA" id="ARBA00022692"/>
    </source>
</evidence>
<dbReference type="RefSeq" id="WP_196991360.1">
    <property type="nucleotide sequence ID" value="NZ_JADWYR010000002.1"/>
</dbReference>
<feature type="transmembrane region" description="Helical" evidence="9">
    <location>
        <begin position="373"/>
        <end position="398"/>
    </location>
</feature>
<feature type="transmembrane region" description="Helical" evidence="9">
    <location>
        <begin position="128"/>
        <end position="154"/>
    </location>
</feature>
<feature type="transmembrane region" description="Helical" evidence="9">
    <location>
        <begin position="64"/>
        <end position="85"/>
    </location>
</feature>
<dbReference type="HAMAP" id="MF_00275">
    <property type="entry name" value="KdpA"/>
    <property type="match status" value="1"/>
</dbReference>
<accession>A0A931E568</accession>
<dbReference type="GO" id="GO:0030955">
    <property type="term" value="F:potassium ion binding"/>
    <property type="evidence" value="ECO:0007669"/>
    <property type="project" value="UniProtKB-UniRule"/>
</dbReference>
<feature type="transmembrane region" description="Helical" evidence="9">
    <location>
        <begin position="175"/>
        <end position="193"/>
    </location>
</feature>
<evidence type="ECO:0000256" key="6">
    <source>
        <dbReference type="ARBA" id="ARBA00022989"/>
    </source>
</evidence>
<dbReference type="PANTHER" id="PTHR30607:SF2">
    <property type="entry name" value="POTASSIUM-TRANSPORTING ATPASE POTASSIUM-BINDING SUBUNIT"/>
    <property type="match status" value="1"/>
</dbReference>
<keyword evidence="1 9" id="KW-0813">Transport</keyword>
<comment type="function">
    <text evidence="9">Part of the high-affinity ATP-driven potassium transport (or Kdp) system, which catalyzes the hydrolysis of ATP coupled with the electrogenic transport of potassium into the cytoplasm. This subunit binds the extracellular potassium ions and delivers the ions to the membrane domain of KdpB through an intramembrane tunnel.</text>
</comment>
<feature type="transmembrane region" description="Helical" evidence="9">
    <location>
        <begin position="418"/>
        <end position="441"/>
    </location>
</feature>
<comment type="caution">
    <text evidence="10">The sequence shown here is derived from an EMBL/GenBank/DDBJ whole genome shotgun (WGS) entry which is preliminary data.</text>
</comment>